<feature type="compositionally biased region" description="Basic and acidic residues" evidence="1">
    <location>
        <begin position="91"/>
        <end position="104"/>
    </location>
</feature>
<keyword evidence="4" id="KW-1185">Reference proteome</keyword>
<feature type="region of interest" description="Disordered" evidence="1">
    <location>
        <begin position="80"/>
        <end position="104"/>
    </location>
</feature>
<gene>
    <name evidence="3" type="ORF">NMOB1V02_LOCUS10400</name>
</gene>
<sequence length="104" mass="11863">MIVERLIVLVAALMETRLVVAANYAYSVRRPAWARRDLEPVAQMSVRRLPQKAVRTRTPQVSRARSAVLRQVLRFGDEIQRKGPSPQARSNRIDGYDVFSEKTA</sequence>
<reference evidence="3" key="1">
    <citation type="submission" date="2020-11" db="EMBL/GenBank/DDBJ databases">
        <authorList>
            <person name="Tran Van P."/>
        </authorList>
    </citation>
    <scope>NUCLEOTIDE SEQUENCE</scope>
</reference>
<accession>A0A7R9BW80</accession>
<organism evidence="3">
    <name type="scientific">Notodromas monacha</name>
    <dbReference type="NCBI Taxonomy" id="399045"/>
    <lineage>
        <taxon>Eukaryota</taxon>
        <taxon>Metazoa</taxon>
        <taxon>Ecdysozoa</taxon>
        <taxon>Arthropoda</taxon>
        <taxon>Crustacea</taxon>
        <taxon>Oligostraca</taxon>
        <taxon>Ostracoda</taxon>
        <taxon>Podocopa</taxon>
        <taxon>Podocopida</taxon>
        <taxon>Cypridocopina</taxon>
        <taxon>Cypridoidea</taxon>
        <taxon>Cyprididae</taxon>
        <taxon>Notodromas</taxon>
    </lineage>
</organism>
<keyword evidence="2" id="KW-0732">Signal</keyword>
<evidence type="ECO:0000313" key="3">
    <source>
        <dbReference type="EMBL" id="CAD7282779.1"/>
    </source>
</evidence>
<evidence type="ECO:0000313" key="4">
    <source>
        <dbReference type="Proteomes" id="UP000678499"/>
    </source>
</evidence>
<name>A0A7R9BW80_9CRUS</name>
<evidence type="ECO:0000256" key="1">
    <source>
        <dbReference type="SAM" id="MobiDB-lite"/>
    </source>
</evidence>
<dbReference type="AlphaFoldDB" id="A0A7R9BW80"/>
<dbReference type="EMBL" id="CAJPEX010004305">
    <property type="protein sequence ID" value="CAG0922931.1"/>
    <property type="molecule type" value="Genomic_DNA"/>
</dbReference>
<evidence type="ECO:0000256" key="2">
    <source>
        <dbReference type="SAM" id="SignalP"/>
    </source>
</evidence>
<proteinExistence type="predicted"/>
<feature type="signal peptide" evidence="2">
    <location>
        <begin position="1"/>
        <end position="21"/>
    </location>
</feature>
<dbReference type="Proteomes" id="UP000678499">
    <property type="component" value="Unassembled WGS sequence"/>
</dbReference>
<evidence type="ECO:0008006" key="5">
    <source>
        <dbReference type="Google" id="ProtNLM"/>
    </source>
</evidence>
<protein>
    <recommendedName>
        <fullName evidence="5">Secreted protein</fullName>
    </recommendedName>
</protein>
<feature type="non-terminal residue" evidence="3">
    <location>
        <position position="1"/>
    </location>
</feature>
<dbReference type="EMBL" id="OA886342">
    <property type="protein sequence ID" value="CAD7282779.1"/>
    <property type="molecule type" value="Genomic_DNA"/>
</dbReference>
<feature type="chain" id="PRO_5036210420" description="Secreted protein" evidence="2">
    <location>
        <begin position="22"/>
        <end position="104"/>
    </location>
</feature>